<feature type="domain" description="LIM zinc-binding" evidence="5">
    <location>
        <begin position="96"/>
        <end position="157"/>
    </location>
</feature>
<evidence type="ECO:0000313" key="7">
    <source>
        <dbReference type="Proteomes" id="UP000834106"/>
    </source>
</evidence>
<evidence type="ECO:0000256" key="3">
    <source>
        <dbReference type="ARBA" id="ARBA00023038"/>
    </source>
</evidence>
<accession>A0AAD2DY64</accession>
<gene>
    <name evidence="6" type="ORF">FPE_LOCUS17122</name>
</gene>
<reference evidence="6" key="1">
    <citation type="submission" date="2023-05" db="EMBL/GenBank/DDBJ databases">
        <authorList>
            <person name="Huff M."/>
        </authorList>
    </citation>
    <scope>NUCLEOTIDE SEQUENCE</scope>
</reference>
<dbReference type="EMBL" id="OU503045">
    <property type="protein sequence ID" value="CAI9769168.1"/>
    <property type="molecule type" value="Genomic_DNA"/>
</dbReference>
<evidence type="ECO:0000259" key="5">
    <source>
        <dbReference type="PROSITE" id="PS50023"/>
    </source>
</evidence>
<proteinExistence type="predicted"/>
<evidence type="ECO:0000256" key="4">
    <source>
        <dbReference type="PROSITE-ProRule" id="PRU00125"/>
    </source>
</evidence>
<name>A0AAD2DY64_9LAMI</name>
<organism evidence="6 7">
    <name type="scientific">Fraxinus pennsylvanica</name>
    <dbReference type="NCBI Taxonomy" id="56036"/>
    <lineage>
        <taxon>Eukaryota</taxon>
        <taxon>Viridiplantae</taxon>
        <taxon>Streptophyta</taxon>
        <taxon>Embryophyta</taxon>
        <taxon>Tracheophyta</taxon>
        <taxon>Spermatophyta</taxon>
        <taxon>Magnoliopsida</taxon>
        <taxon>eudicotyledons</taxon>
        <taxon>Gunneridae</taxon>
        <taxon>Pentapetalae</taxon>
        <taxon>asterids</taxon>
        <taxon>lamiids</taxon>
        <taxon>Lamiales</taxon>
        <taxon>Oleaceae</taxon>
        <taxon>Oleeae</taxon>
        <taxon>Fraxinus</taxon>
    </lineage>
</organism>
<dbReference type="FunFam" id="2.10.110.10:FF:000002">
    <property type="entry name" value="LIM domain and actin-binding 1"/>
    <property type="match status" value="1"/>
</dbReference>
<dbReference type="GO" id="GO:0051015">
    <property type="term" value="F:actin filament binding"/>
    <property type="evidence" value="ECO:0007669"/>
    <property type="project" value="UniProtKB-ARBA"/>
</dbReference>
<keyword evidence="2 4" id="KW-0862">Zinc</keyword>
<dbReference type="SMART" id="SM00132">
    <property type="entry name" value="LIM"/>
    <property type="match status" value="1"/>
</dbReference>
<dbReference type="GO" id="GO:0051017">
    <property type="term" value="P:actin filament bundle assembly"/>
    <property type="evidence" value="ECO:0007669"/>
    <property type="project" value="UniProtKB-ARBA"/>
</dbReference>
<dbReference type="InterPro" id="IPR001781">
    <property type="entry name" value="Znf_LIM"/>
</dbReference>
<keyword evidence="7" id="KW-1185">Reference proteome</keyword>
<evidence type="ECO:0000256" key="2">
    <source>
        <dbReference type="ARBA" id="ARBA00022833"/>
    </source>
</evidence>
<dbReference type="PANTHER" id="PTHR24206">
    <property type="entry name" value="OS06G0237300 PROTEIN"/>
    <property type="match status" value="1"/>
</dbReference>
<protein>
    <recommendedName>
        <fullName evidence="5">LIM zinc-binding domain-containing protein</fullName>
    </recommendedName>
</protein>
<dbReference type="Pfam" id="PF00412">
    <property type="entry name" value="LIM"/>
    <property type="match status" value="1"/>
</dbReference>
<evidence type="ECO:0000313" key="6">
    <source>
        <dbReference type="EMBL" id="CAI9769168.1"/>
    </source>
</evidence>
<dbReference type="Gene3D" id="2.10.110.10">
    <property type="entry name" value="Cysteine Rich Protein"/>
    <property type="match status" value="1"/>
</dbReference>
<evidence type="ECO:0000256" key="1">
    <source>
        <dbReference type="ARBA" id="ARBA00022723"/>
    </source>
</evidence>
<dbReference type="SUPFAM" id="SSF57716">
    <property type="entry name" value="Glucocorticoid receptor-like (DNA-binding domain)"/>
    <property type="match status" value="1"/>
</dbReference>
<keyword evidence="1 4" id="KW-0479">Metal-binding</keyword>
<dbReference type="GO" id="GO:0046872">
    <property type="term" value="F:metal ion binding"/>
    <property type="evidence" value="ECO:0007669"/>
    <property type="project" value="UniProtKB-KW"/>
</dbReference>
<keyword evidence="3 4" id="KW-0440">LIM domain</keyword>
<dbReference type="AlphaFoldDB" id="A0AAD2DY64"/>
<dbReference type="Proteomes" id="UP000834106">
    <property type="component" value="Chromosome 10"/>
</dbReference>
<sequence length="211" mass="24384">MNLFNKSEIQRLLIYWDLKEFRYLDLERVSLAGTCCLYCYLQLPIIQWSTVNCAGISSLTRCFNSCFFLVLYYAMEHSELCSELELVDLTLRCITWDFKGCDCKTVYLVDRLVADNRVYHKACFRCHHCNNTLKLSNFNSFEGVVYCMLHFDQLFKRTGSLEKSFEGTPKILKPEKLIENENANKKQCKCHHISASEFSGAASSAAMEVVP</sequence>
<dbReference type="PROSITE" id="PS50023">
    <property type="entry name" value="LIM_DOMAIN_2"/>
    <property type="match status" value="1"/>
</dbReference>